<keyword evidence="3" id="KW-1185">Reference proteome</keyword>
<dbReference type="EMBL" id="JARKIB010000080">
    <property type="protein sequence ID" value="KAJ7746302.1"/>
    <property type="molecule type" value="Genomic_DNA"/>
</dbReference>
<proteinExistence type="predicted"/>
<dbReference type="AlphaFoldDB" id="A0AAD7N6D8"/>
<reference evidence="2" key="1">
    <citation type="submission" date="2023-03" db="EMBL/GenBank/DDBJ databases">
        <title>Massive genome expansion in bonnet fungi (Mycena s.s.) driven by repeated elements and novel gene families across ecological guilds.</title>
        <authorList>
            <consortium name="Lawrence Berkeley National Laboratory"/>
            <person name="Harder C.B."/>
            <person name="Miyauchi S."/>
            <person name="Viragh M."/>
            <person name="Kuo A."/>
            <person name="Thoen E."/>
            <person name="Andreopoulos B."/>
            <person name="Lu D."/>
            <person name="Skrede I."/>
            <person name="Drula E."/>
            <person name="Henrissat B."/>
            <person name="Morin E."/>
            <person name="Kohler A."/>
            <person name="Barry K."/>
            <person name="LaButti K."/>
            <person name="Morin E."/>
            <person name="Salamov A."/>
            <person name="Lipzen A."/>
            <person name="Mereny Z."/>
            <person name="Hegedus B."/>
            <person name="Baldrian P."/>
            <person name="Stursova M."/>
            <person name="Weitz H."/>
            <person name="Taylor A."/>
            <person name="Grigoriev I.V."/>
            <person name="Nagy L.G."/>
            <person name="Martin F."/>
            <person name="Kauserud H."/>
        </authorList>
    </citation>
    <scope>NUCLEOTIDE SEQUENCE</scope>
    <source>
        <strain evidence="2">CBHHK182m</strain>
    </source>
</reference>
<gene>
    <name evidence="2" type="ORF">B0H16DRAFT_960937</name>
</gene>
<feature type="region of interest" description="Disordered" evidence="1">
    <location>
        <begin position="148"/>
        <end position="182"/>
    </location>
</feature>
<feature type="region of interest" description="Disordered" evidence="1">
    <location>
        <begin position="1"/>
        <end position="43"/>
    </location>
</feature>
<protein>
    <submittedName>
        <fullName evidence="2">Uncharacterized protein</fullName>
    </submittedName>
</protein>
<organism evidence="2 3">
    <name type="scientific">Mycena metata</name>
    <dbReference type="NCBI Taxonomy" id="1033252"/>
    <lineage>
        <taxon>Eukaryota</taxon>
        <taxon>Fungi</taxon>
        <taxon>Dikarya</taxon>
        <taxon>Basidiomycota</taxon>
        <taxon>Agaricomycotina</taxon>
        <taxon>Agaricomycetes</taxon>
        <taxon>Agaricomycetidae</taxon>
        <taxon>Agaricales</taxon>
        <taxon>Marasmiineae</taxon>
        <taxon>Mycenaceae</taxon>
        <taxon>Mycena</taxon>
    </lineage>
</organism>
<accession>A0AAD7N6D8</accession>
<name>A0AAD7N6D8_9AGAR</name>
<evidence type="ECO:0000313" key="3">
    <source>
        <dbReference type="Proteomes" id="UP001215598"/>
    </source>
</evidence>
<sequence>MSAGRAPVAQGRLSFTRELGPPVAKSTSEAVEATLPPTNPKRPAIQSEKLQKMVDTIAADCHHFYRFEDRNKRFLREEVKCLVVKCLSQCRYGVSASRRHTGYEFKGHAETITQMIMLAKADSLNYDGLSQTLSREMQEYIESVTRSHYSENLQSRRGARSHPRRKNLQSGRGAGSHSRRYSSNPDFFAVKWPPSGPRSDVPKVIAYNLESDSFHSCRETPRKTKATTILTQNALSSPFQAGILGLQTGILGFHGSFHVFIPNRRAIKP</sequence>
<dbReference type="Proteomes" id="UP001215598">
    <property type="component" value="Unassembled WGS sequence"/>
</dbReference>
<evidence type="ECO:0000313" key="2">
    <source>
        <dbReference type="EMBL" id="KAJ7746302.1"/>
    </source>
</evidence>
<comment type="caution">
    <text evidence="2">The sequence shown here is derived from an EMBL/GenBank/DDBJ whole genome shotgun (WGS) entry which is preliminary data.</text>
</comment>
<feature type="compositionally biased region" description="Basic residues" evidence="1">
    <location>
        <begin position="157"/>
        <end position="167"/>
    </location>
</feature>
<evidence type="ECO:0000256" key="1">
    <source>
        <dbReference type="SAM" id="MobiDB-lite"/>
    </source>
</evidence>